<keyword evidence="1" id="KW-1133">Transmembrane helix</keyword>
<comment type="caution">
    <text evidence="3">The sequence shown here is derived from an EMBL/GenBank/DDBJ whole genome shotgun (WGS) entry which is preliminary data.</text>
</comment>
<gene>
    <name evidence="3" type="ORF">ACFQE6_22685</name>
</gene>
<dbReference type="AlphaFoldDB" id="A0ABD5SRU4"/>
<evidence type="ECO:0000313" key="4">
    <source>
        <dbReference type="Proteomes" id="UP001596383"/>
    </source>
</evidence>
<keyword evidence="1" id="KW-0472">Membrane</keyword>
<feature type="domain" description="DUF7575" evidence="2">
    <location>
        <begin position="104"/>
        <end position="130"/>
    </location>
</feature>
<feature type="transmembrane region" description="Helical" evidence="1">
    <location>
        <begin position="12"/>
        <end position="28"/>
    </location>
</feature>
<keyword evidence="4" id="KW-1185">Reference proteome</keyword>
<evidence type="ECO:0000313" key="3">
    <source>
        <dbReference type="EMBL" id="MFC6767692.1"/>
    </source>
</evidence>
<proteinExistence type="predicted"/>
<feature type="transmembrane region" description="Helical" evidence="1">
    <location>
        <begin position="35"/>
        <end position="54"/>
    </location>
</feature>
<evidence type="ECO:0000256" key="1">
    <source>
        <dbReference type="SAM" id="Phobius"/>
    </source>
</evidence>
<dbReference type="Pfam" id="PF24460">
    <property type="entry name" value="DUF7575"/>
    <property type="match status" value="1"/>
</dbReference>
<organism evidence="3 4">
    <name type="scientific">Natrinema soli</name>
    <dbReference type="NCBI Taxonomy" id="1930624"/>
    <lineage>
        <taxon>Archaea</taxon>
        <taxon>Methanobacteriati</taxon>
        <taxon>Methanobacteriota</taxon>
        <taxon>Stenosarchaea group</taxon>
        <taxon>Halobacteria</taxon>
        <taxon>Halobacteriales</taxon>
        <taxon>Natrialbaceae</taxon>
        <taxon>Natrinema</taxon>
    </lineage>
</organism>
<name>A0ABD5SRU4_9EURY</name>
<sequence length="143" mass="15369">MAQSLPQKRPWFAALLAALATGLGHLYLRRWSRGIGWLVASFGASILFADPAAVDAFLTGNWTLGTLLAVAPMFIVIGLSVVDAYRIAQRQNAAASSSDGSAESAVACPHCGHDLDPELEFCHWCTNSVEDVDRKRPAASEQR</sequence>
<dbReference type="Proteomes" id="UP001596383">
    <property type="component" value="Unassembled WGS sequence"/>
</dbReference>
<keyword evidence="1" id="KW-0812">Transmembrane</keyword>
<dbReference type="InterPro" id="IPR055997">
    <property type="entry name" value="DUF7575"/>
</dbReference>
<protein>
    <submittedName>
        <fullName evidence="3">Zinc ribbon domain-containing protein</fullName>
    </submittedName>
</protein>
<evidence type="ECO:0000259" key="2">
    <source>
        <dbReference type="Pfam" id="PF24460"/>
    </source>
</evidence>
<accession>A0ABD5SRU4</accession>
<feature type="transmembrane region" description="Helical" evidence="1">
    <location>
        <begin position="60"/>
        <end position="82"/>
    </location>
</feature>
<dbReference type="EMBL" id="JBHSWV010000413">
    <property type="protein sequence ID" value="MFC6767692.1"/>
    <property type="molecule type" value="Genomic_DNA"/>
</dbReference>
<reference evidence="3 4" key="1">
    <citation type="journal article" date="2019" name="Int. J. Syst. Evol. Microbiol.">
        <title>The Global Catalogue of Microorganisms (GCM) 10K type strain sequencing project: providing services to taxonomists for standard genome sequencing and annotation.</title>
        <authorList>
            <consortium name="The Broad Institute Genomics Platform"/>
            <consortium name="The Broad Institute Genome Sequencing Center for Infectious Disease"/>
            <person name="Wu L."/>
            <person name="Ma J."/>
        </authorList>
    </citation>
    <scope>NUCLEOTIDE SEQUENCE [LARGE SCALE GENOMIC DNA]</scope>
    <source>
        <strain evidence="3 4">LMG 29247</strain>
    </source>
</reference>
<dbReference type="RefSeq" id="WP_273740558.1">
    <property type="nucleotide sequence ID" value="NZ_JAQIVI010000413.1"/>
</dbReference>